<dbReference type="GO" id="GO:0006508">
    <property type="term" value="P:proteolysis"/>
    <property type="evidence" value="ECO:0007669"/>
    <property type="project" value="TreeGrafter"/>
</dbReference>
<evidence type="ECO:0000313" key="1">
    <source>
        <dbReference type="Proteomes" id="UP000887560"/>
    </source>
</evidence>
<dbReference type="GO" id="GO:0016020">
    <property type="term" value="C:membrane"/>
    <property type="evidence" value="ECO:0007669"/>
    <property type="project" value="TreeGrafter"/>
</dbReference>
<organism evidence="1 2">
    <name type="scientific">Meloidogyne floridensis</name>
    <dbReference type="NCBI Taxonomy" id="298350"/>
    <lineage>
        <taxon>Eukaryota</taxon>
        <taxon>Metazoa</taxon>
        <taxon>Ecdysozoa</taxon>
        <taxon>Nematoda</taxon>
        <taxon>Chromadorea</taxon>
        <taxon>Rhabditida</taxon>
        <taxon>Tylenchina</taxon>
        <taxon>Tylenchomorpha</taxon>
        <taxon>Tylenchoidea</taxon>
        <taxon>Meloidogynidae</taxon>
        <taxon>Meloidogyninae</taxon>
        <taxon>Meloidogyne</taxon>
    </lineage>
</organism>
<dbReference type="GO" id="GO:0008270">
    <property type="term" value="F:zinc ion binding"/>
    <property type="evidence" value="ECO:0007669"/>
    <property type="project" value="TreeGrafter"/>
</dbReference>
<dbReference type="GO" id="GO:0043171">
    <property type="term" value="P:peptide catabolic process"/>
    <property type="evidence" value="ECO:0007669"/>
    <property type="project" value="TreeGrafter"/>
</dbReference>
<dbReference type="Proteomes" id="UP000887560">
    <property type="component" value="Unplaced"/>
</dbReference>
<dbReference type="GO" id="GO:0005737">
    <property type="term" value="C:cytoplasm"/>
    <property type="evidence" value="ECO:0007669"/>
    <property type="project" value="TreeGrafter"/>
</dbReference>
<dbReference type="AlphaFoldDB" id="A0A915NF08"/>
<dbReference type="GO" id="GO:0042277">
    <property type="term" value="F:peptide binding"/>
    <property type="evidence" value="ECO:0007669"/>
    <property type="project" value="TreeGrafter"/>
</dbReference>
<dbReference type="GO" id="GO:0070006">
    <property type="term" value="F:metalloaminopeptidase activity"/>
    <property type="evidence" value="ECO:0007669"/>
    <property type="project" value="TreeGrafter"/>
</dbReference>
<dbReference type="PANTHER" id="PTHR11533:SF192">
    <property type="entry name" value="GH"/>
    <property type="match status" value="1"/>
</dbReference>
<keyword evidence="1" id="KW-1185">Reference proteome</keyword>
<dbReference type="InterPro" id="IPR050344">
    <property type="entry name" value="Peptidase_M1_aminopeptidases"/>
</dbReference>
<dbReference type="InterPro" id="IPR042097">
    <property type="entry name" value="Aminopeptidase_N-like_N_sf"/>
</dbReference>
<dbReference type="Gene3D" id="2.60.40.1730">
    <property type="entry name" value="tricorn interacting facor f3 domain"/>
    <property type="match status" value="1"/>
</dbReference>
<protein>
    <submittedName>
        <fullName evidence="2">Aminopeptidase</fullName>
    </submittedName>
</protein>
<accession>A0A915NF08</accession>
<dbReference type="PANTHER" id="PTHR11533">
    <property type="entry name" value="PROTEASE M1 ZINC METALLOPROTEASE"/>
    <property type="match status" value="1"/>
</dbReference>
<evidence type="ECO:0000313" key="2">
    <source>
        <dbReference type="WBParaSite" id="scf7180000417845.g1840"/>
    </source>
</evidence>
<reference evidence="2" key="1">
    <citation type="submission" date="2022-11" db="UniProtKB">
        <authorList>
            <consortium name="WormBaseParasite"/>
        </authorList>
    </citation>
    <scope>IDENTIFICATION</scope>
</reference>
<proteinExistence type="predicted"/>
<dbReference type="WBParaSite" id="scf7180000417845.g1840">
    <property type="protein sequence ID" value="scf7180000417845.g1840"/>
    <property type="gene ID" value="scf7180000417845.g1840"/>
</dbReference>
<name>A0A915NF08_9BILA</name>
<sequence length="637" mass="73356">MHFGFIKRVAIDNDKINFSRIHNYYDLQFQLPTASDKDPLVPTFVGTAKLEFQLTRQIPPYESKQQYLNNNEIIKLTFLSQKLDQFENITLIRYGEDEEEINFNVDVELRPPWEIDFLVREGKGEGGGNKKLLTGRYILNIGRFEGIITYNKGLFYRDAGGLPLLASNFFFEFSPSLFPQLGGPLQKTTTKISLIHPHGTTALRLTRFVQAPNIAAYLIGIAVLPDSVYERTLIQTQPPLFIWTNRLLHTTILKRELAKISGPVFEAISSLLGNERLPLNALNLLIIDDFNNTDSTHSFGLITISLIQWEAADQAHKIALLARQFARQWLGGMTTVANAGIFCLQEDIVEWLTHKIKTHCSLKGVLFLNSIERLTNKNELTMLGIIKRLLVQQRYRHFRLEHLDELLRPLLIDSIDIGQVFTFWFKSGGIPNLLVEKSSNKNNNRLRLVQLNNGRQSQQLLNGIQHWAKMPLWPLPIDIQNVSLPFKFMLSQDHLYKVNYDLKSWDRIVHELGDTSTLNVLNARSRAQLLGDFYNDEKPSESNQLLIERLQRNFLELLREHYEYFELCEFYAFWCMAGRGRRIPMDRESRFKYLQIIQQNVLPALLNGDNYECGGPGLGFDAGNILCRAAFGQNCFF</sequence>
<dbReference type="GO" id="GO:0005615">
    <property type="term" value="C:extracellular space"/>
    <property type="evidence" value="ECO:0007669"/>
    <property type="project" value="TreeGrafter"/>
</dbReference>